<dbReference type="SUPFAM" id="SSF46785">
    <property type="entry name" value="Winged helix' DNA-binding domain"/>
    <property type="match status" value="1"/>
</dbReference>
<dbReference type="GO" id="GO:0003700">
    <property type="term" value="F:DNA-binding transcription factor activity"/>
    <property type="evidence" value="ECO:0007669"/>
    <property type="project" value="InterPro"/>
</dbReference>
<dbReference type="Proteomes" id="UP000295388">
    <property type="component" value="Unassembled WGS sequence"/>
</dbReference>
<dbReference type="CDD" id="cd00090">
    <property type="entry name" value="HTH_ARSR"/>
    <property type="match status" value="1"/>
</dbReference>
<dbReference type="SMART" id="SM00418">
    <property type="entry name" value="HTH_ARSR"/>
    <property type="match status" value="1"/>
</dbReference>
<gene>
    <name evidence="3" type="ORF">EV643_114160</name>
</gene>
<dbReference type="RefSeq" id="WP_133802960.1">
    <property type="nucleotide sequence ID" value="NZ_SNWQ01000014.1"/>
</dbReference>
<dbReference type="AlphaFoldDB" id="A0A4R6K6N1"/>
<organism evidence="3 4">
    <name type="scientific">Kribbella caucasensis</name>
    <dbReference type="NCBI Taxonomy" id="2512215"/>
    <lineage>
        <taxon>Bacteria</taxon>
        <taxon>Bacillati</taxon>
        <taxon>Actinomycetota</taxon>
        <taxon>Actinomycetes</taxon>
        <taxon>Propionibacteriales</taxon>
        <taxon>Kribbellaceae</taxon>
        <taxon>Kribbella</taxon>
    </lineage>
</organism>
<feature type="region of interest" description="Disordered" evidence="1">
    <location>
        <begin position="186"/>
        <end position="224"/>
    </location>
</feature>
<evidence type="ECO:0000313" key="3">
    <source>
        <dbReference type="EMBL" id="TDO45015.1"/>
    </source>
</evidence>
<dbReference type="InterPro" id="IPR001845">
    <property type="entry name" value="HTH_ArsR_DNA-bd_dom"/>
</dbReference>
<feature type="compositionally biased region" description="Gly residues" evidence="1">
    <location>
        <begin position="199"/>
        <end position="224"/>
    </location>
</feature>
<comment type="caution">
    <text evidence="3">The sequence shown here is derived from an EMBL/GenBank/DDBJ whole genome shotgun (WGS) entry which is preliminary data.</text>
</comment>
<dbReference type="GO" id="GO:0003677">
    <property type="term" value="F:DNA binding"/>
    <property type="evidence" value="ECO:0007669"/>
    <property type="project" value="UniProtKB-KW"/>
</dbReference>
<dbReference type="InterPro" id="IPR036388">
    <property type="entry name" value="WH-like_DNA-bd_sf"/>
</dbReference>
<evidence type="ECO:0000259" key="2">
    <source>
        <dbReference type="PROSITE" id="PS50987"/>
    </source>
</evidence>
<proteinExistence type="predicted"/>
<reference evidence="3 4" key="1">
    <citation type="submission" date="2019-03" db="EMBL/GenBank/DDBJ databases">
        <title>Genomic Encyclopedia of Type Strains, Phase III (KMG-III): the genomes of soil and plant-associated and newly described type strains.</title>
        <authorList>
            <person name="Whitman W."/>
        </authorList>
    </citation>
    <scope>NUCLEOTIDE SEQUENCE [LARGE SCALE GENOMIC DNA]</scope>
    <source>
        <strain evidence="3 4">VKM Ac-2527</strain>
    </source>
</reference>
<name>A0A4R6K6N1_9ACTN</name>
<keyword evidence="3" id="KW-0238">DNA-binding</keyword>
<protein>
    <submittedName>
        <fullName evidence="3">DNA-binding transcriptional ArsR family regulator</fullName>
    </submittedName>
</protein>
<dbReference type="EMBL" id="SNWQ01000014">
    <property type="protein sequence ID" value="TDO45015.1"/>
    <property type="molecule type" value="Genomic_DNA"/>
</dbReference>
<keyword evidence="4" id="KW-1185">Reference proteome</keyword>
<accession>A0A4R6K6N1</accession>
<evidence type="ECO:0000256" key="1">
    <source>
        <dbReference type="SAM" id="MobiDB-lite"/>
    </source>
</evidence>
<dbReference type="InterPro" id="IPR011991">
    <property type="entry name" value="ArsR-like_HTH"/>
</dbReference>
<feature type="domain" description="HTH arsR-type" evidence="2">
    <location>
        <begin position="12"/>
        <end position="107"/>
    </location>
</feature>
<dbReference type="PROSITE" id="PS50987">
    <property type="entry name" value="HTH_ARSR_2"/>
    <property type="match status" value="1"/>
</dbReference>
<sequence>MSINTSIPDYDLDETIELTTAEQVRAIGDPLRTTLLGLLHERAATVTELAAAVKRPKSTVAHHVNVLFDAGLLRVVRTRRVRAIEERYFGRTARMFYVGLGRRRDGVDLPPDFNDFEVAAKESAGAFDAGTVRAFIRHARIPEEQAAEFWRRVDDIIHEFDRLPRSGDTTYGFAVGLYPMVDYPTLPPRPDEGASVGAGDEGAVGGGDGSAGAEGSAGSGVEAG</sequence>
<evidence type="ECO:0000313" key="4">
    <source>
        <dbReference type="Proteomes" id="UP000295388"/>
    </source>
</evidence>
<dbReference type="InterPro" id="IPR036390">
    <property type="entry name" value="WH_DNA-bd_sf"/>
</dbReference>
<dbReference type="OrthoDB" id="7945987at2"/>
<dbReference type="Pfam" id="PF12840">
    <property type="entry name" value="HTH_20"/>
    <property type="match status" value="1"/>
</dbReference>
<dbReference type="Gene3D" id="1.10.10.10">
    <property type="entry name" value="Winged helix-like DNA-binding domain superfamily/Winged helix DNA-binding domain"/>
    <property type="match status" value="1"/>
</dbReference>